<evidence type="ECO:0000313" key="3">
    <source>
        <dbReference type="Proteomes" id="UP001064106"/>
    </source>
</evidence>
<proteinExistence type="predicted"/>
<comment type="caution">
    <text evidence="2">The sequence shown here is derived from an EMBL/GenBank/DDBJ whole genome shotgun (WGS) entry which is preliminary data.</text>
</comment>
<reference evidence="2" key="1">
    <citation type="submission" date="2012-09" db="EMBL/GenBank/DDBJ databases">
        <title>Genome Sequence of alkane-degrading Bacterium Alcanivorax balearicus MACL04.</title>
        <authorList>
            <person name="Lai Q."/>
            <person name="Shao Z."/>
        </authorList>
    </citation>
    <scope>NUCLEOTIDE SEQUENCE</scope>
    <source>
        <strain evidence="2">MACL04</strain>
    </source>
</reference>
<name>A0ABT2QV30_9GAMM</name>
<feature type="transmembrane region" description="Helical" evidence="1">
    <location>
        <begin position="6"/>
        <end position="22"/>
    </location>
</feature>
<keyword evidence="1" id="KW-0812">Transmembrane</keyword>
<dbReference type="RefSeq" id="WP_262459450.1">
    <property type="nucleotide sequence ID" value="NZ_ARXS01000002.1"/>
</dbReference>
<sequence length="65" mass="6988">MNWISGAFFILAAHSIGMVVFIHTNNEWYYQKAIAAGVEPNIAAATISKLILATIGLGAGIWLLN</sequence>
<keyword evidence="1" id="KW-1133">Transmembrane helix</keyword>
<protein>
    <submittedName>
        <fullName evidence="2">Uncharacterized protein</fullName>
    </submittedName>
</protein>
<accession>A0ABT2QV30</accession>
<dbReference type="Proteomes" id="UP001064106">
    <property type="component" value="Unassembled WGS sequence"/>
</dbReference>
<dbReference type="EMBL" id="ARXS01000002">
    <property type="protein sequence ID" value="MCU5781382.1"/>
    <property type="molecule type" value="Genomic_DNA"/>
</dbReference>
<gene>
    <name evidence="2" type="ORF">MA04_00682</name>
</gene>
<evidence type="ECO:0000256" key="1">
    <source>
        <dbReference type="SAM" id="Phobius"/>
    </source>
</evidence>
<evidence type="ECO:0000313" key="2">
    <source>
        <dbReference type="EMBL" id="MCU5781382.1"/>
    </source>
</evidence>
<keyword evidence="3" id="KW-1185">Reference proteome</keyword>
<feature type="transmembrane region" description="Helical" evidence="1">
    <location>
        <begin position="42"/>
        <end position="64"/>
    </location>
</feature>
<organism evidence="2 3">
    <name type="scientific">Alloalcanivorax balearicus MACL04</name>
    <dbReference type="NCBI Taxonomy" id="1177182"/>
    <lineage>
        <taxon>Bacteria</taxon>
        <taxon>Pseudomonadati</taxon>
        <taxon>Pseudomonadota</taxon>
        <taxon>Gammaproteobacteria</taxon>
        <taxon>Oceanospirillales</taxon>
        <taxon>Alcanivoracaceae</taxon>
        <taxon>Alloalcanivorax</taxon>
    </lineage>
</organism>
<keyword evidence="1" id="KW-0472">Membrane</keyword>